<evidence type="ECO:0000313" key="1">
    <source>
        <dbReference type="EMBL" id="CDO60890.1"/>
    </source>
</evidence>
<reference evidence="1 2" key="1">
    <citation type="journal article" date="2014" name="Front. Genet.">
        <title>Genome and metabolic network of "Candidatus Phaeomarinobacter ectocarpi" Ec32, a new candidate genus of Alphaproteobacteria frequently associated with brown algae.</title>
        <authorList>
            <person name="Dittami S.M."/>
            <person name="Barbeyron T."/>
            <person name="Boyen C."/>
            <person name="Cambefort J."/>
            <person name="Collet G."/>
            <person name="Delage L."/>
            <person name="Gobet A."/>
            <person name="Groisillier A."/>
            <person name="Leblanc C."/>
            <person name="Michel G."/>
            <person name="Scornet D."/>
            <person name="Siegel A."/>
            <person name="Tapia J.E."/>
            <person name="Tonon T."/>
        </authorList>
    </citation>
    <scope>NUCLEOTIDE SEQUENCE [LARGE SCALE GENOMIC DNA]</scope>
    <source>
        <strain evidence="1 2">Ec32</strain>
    </source>
</reference>
<dbReference type="STRING" id="1458461.BN1012_Phect2677"/>
<dbReference type="AlphaFoldDB" id="X5MN12"/>
<proteinExistence type="predicted"/>
<accession>X5MN12</accession>
<evidence type="ECO:0000313" key="2">
    <source>
        <dbReference type="Proteomes" id="UP000032160"/>
    </source>
</evidence>
<gene>
    <name evidence="1" type="ORF">BN1012_Phect2677</name>
</gene>
<organism evidence="1 2">
    <name type="scientific">Candidatus Phaeomarinibacter ectocarpi</name>
    <dbReference type="NCBI Taxonomy" id="1458461"/>
    <lineage>
        <taxon>Bacteria</taxon>
        <taxon>Pseudomonadati</taxon>
        <taxon>Pseudomonadota</taxon>
        <taxon>Alphaproteobacteria</taxon>
        <taxon>Hyphomicrobiales</taxon>
        <taxon>Parvibaculaceae</taxon>
        <taxon>Candidatus Phaeomarinibacter</taxon>
    </lineage>
</organism>
<dbReference type="EMBL" id="HG966617">
    <property type="protein sequence ID" value="CDO60890.1"/>
    <property type="molecule type" value="Genomic_DNA"/>
</dbReference>
<dbReference type="HOGENOM" id="CLU_3326093_0_0_5"/>
<keyword evidence="2" id="KW-1185">Reference proteome</keyword>
<protein>
    <submittedName>
        <fullName evidence="1">Uncharacterized protein</fullName>
    </submittedName>
</protein>
<dbReference type="KEGG" id="pect:BN1012_Phect2677"/>
<dbReference type="Proteomes" id="UP000032160">
    <property type="component" value="Chromosome I"/>
</dbReference>
<name>X5MN12_9HYPH</name>
<sequence>MCLSGWHVAVAFLLSLAKIPATALHQCKTGGGHLLEDA</sequence>